<reference evidence="2" key="1">
    <citation type="submission" date="2020-04" db="EMBL/GenBank/DDBJ databases">
        <title>Deep metagenomics examines the oral microbiome during advanced dental caries in children, revealing novel taxa and co-occurrences with host molecules.</title>
        <authorList>
            <person name="Baker J.L."/>
            <person name="Morton J.T."/>
            <person name="Dinis M."/>
            <person name="Alvarez R."/>
            <person name="Tran N.C."/>
            <person name="Knight R."/>
            <person name="Edlund A."/>
        </authorList>
    </citation>
    <scope>NUCLEOTIDE SEQUENCE</scope>
    <source>
        <strain evidence="2">JCVI_30_bin.13</strain>
    </source>
</reference>
<feature type="transmembrane region" description="Helical" evidence="1">
    <location>
        <begin position="37"/>
        <end position="57"/>
    </location>
</feature>
<dbReference type="EMBL" id="JABZGF010000352">
    <property type="protein sequence ID" value="MBF0967192.1"/>
    <property type="molecule type" value="Genomic_DNA"/>
</dbReference>
<evidence type="ECO:0000256" key="1">
    <source>
        <dbReference type="SAM" id="Phobius"/>
    </source>
</evidence>
<evidence type="ECO:0000313" key="3">
    <source>
        <dbReference type="Proteomes" id="UP000759246"/>
    </source>
</evidence>
<accession>A0A929RSE7</accession>
<sequence>MSPTRSAQAILRPCVGLMFVGAGFGMLLQKIGAPTFLWYSFGAAGLLALVIGVVYLLPFPLPRFADPYYQYLKRHGLLDATGKPLPDADIERILAEREGDTSS</sequence>
<feature type="transmembrane region" description="Helical" evidence="1">
    <location>
        <begin position="9"/>
        <end position="31"/>
    </location>
</feature>
<comment type="caution">
    <text evidence="2">The sequence shown here is derived from an EMBL/GenBank/DDBJ whole genome shotgun (WGS) entry which is preliminary data.</text>
</comment>
<name>A0A929RSE7_9ACTO</name>
<keyword evidence="1" id="KW-0472">Membrane</keyword>
<keyword evidence="1" id="KW-0812">Transmembrane</keyword>
<protein>
    <submittedName>
        <fullName evidence="2">Uncharacterized protein</fullName>
    </submittedName>
</protein>
<organism evidence="2 3">
    <name type="scientific">Actinomyces bouchesdurhonensis</name>
    <dbReference type="NCBI Taxonomy" id="1852361"/>
    <lineage>
        <taxon>Bacteria</taxon>
        <taxon>Bacillati</taxon>
        <taxon>Actinomycetota</taxon>
        <taxon>Actinomycetes</taxon>
        <taxon>Actinomycetales</taxon>
        <taxon>Actinomycetaceae</taxon>
        <taxon>Actinomyces</taxon>
    </lineage>
</organism>
<dbReference type="Proteomes" id="UP000759246">
    <property type="component" value="Unassembled WGS sequence"/>
</dbReference>
<proteinExistence type="predicted"/>
<gene>
    <name evidence="2" type="ORF">HXK09_08610</name>
</gene>
<dbReference type="AlphaFoldDB" id="A0A929RSE7"/>
<evidence type="ECO:0000313" key="2">
    <source>
        <dbReference type="EMBL" id="MBF0967192.1"/>
    </source>
</evidence>
<keyword evidence="1" id="KW-1133">Transmembrane helix</keyword>